<protein>
    <submittedName>
        <fullName evidence="1">Uncharacterized protein</fullName>
    </submittedName>
</protein>
<organism evidence="1 2">
    <name type="scientific">Trema orientale</name>
    <name type="common">Charcoal tree</name>
    <name type="synonym">Celtis orientalis</name>
    <dbReference type="NCBI Taxonomy" id="63057"/>
    <lineage>
        <taxon>Eukaryota</taxon>
        <taxon>Viridiplantae</taxon>
        <taxon>Streptophyta</taxon>
        <taxon>Embryophyta</taxon>
        <taxon>Tracheophyta</taxon>
        <taxon>Spermatophyta</taxon>
        <taxon>Magnoliopsida</taxon>
        <taxon>eudicotyledons</taxon>
        <taxon>Gunneridae</taxon>
        <taxon>Pentapetalae</taxon>
        <taxon>rosids</taxon>
        <taxon>fabids</taxon>
        <taxon>Rosales</taxon>
        <taxon>Cannabaceae</taxon>
        <taxon>Trema</taxon>
    </lineage>
</organism>
<dbReference type="Proteomes" id="UP000237000">
    <property type="component" value="Unassembled WGS sequence"/>
</dbReference>
<proteinExistence type="predicted"/>
<dbReference type="InParanoid" id="A0A2P5BNI6"/>
<keyword evidence="2" id="KW-1185">Reference proteome</keyword>
<sequence>MRLKEIKHIKDLKHNLISLGALEAARYTSKIRRGTLEVWLEFTKVMECVKQNNLYIVLRLATNMTREKAQVAEKVQGRVRPVAEDSMRVLDSRWSYQAWRVRSKKDLG</sequence>
<gene>
    <name evidence="1" type="ORF">TorRG33x02_314910</name>
</gene>
<evidence type="ECO:0000313" key="2">
    <source>
        <dbReference type="Proteomes" id="UP000237000"/>
    </source>
</evidence>
<dbReference type="EMBL" id="JXTC01000487">
    <property type="protein sequence ID" value="PON50361.1"/>
    <property type="molecule type" value="Genomic_DNA"/>
</dbReference>
<name>A0A2P5BNI6_TREOI</name>
<evidence type="ECO:0000313" key="1">
    <source>
        <dbReference type="EMBL" id="PON50361.1"/>
    </source>
</evidence>
<reference evidence="2" key="1">
    <citation type="submission" date="2016-06" db="EMBL/GenBank/DDBJ databases">
        <title>Parallel loss of symbiosis genes in relatives of nitrogen-fixing non-legume Parasponia.</title>
        <authorList>
            <person name="Van Velzen R."/>
            <person name="Holmer R."/>
            <person name="Bu F."/>
            <person name="Rutten L."/>
            <person name="Van Zeijl A."/>
            <person name="Liu W."/>
            <person name="Santuari L."/>
            <person name="Cao Q."/>
            <person name="Sharma T."/>
            <person name="Shen D."/>
            <person name="Roswanjaya Y."/>
            <person name="Wardhani T."/>
            <person name="Kalhor M.S."/>
            <person name="Jansen J."/>
            <person name="Van den Hoogen J."/>
            <person name="Gungor B."/>
            <person name="Hartog M."/>
            <person name="Hontelez J."/>
            <person name="Verver J."/>
            <person name="Yang W.-C."/>
            <person name="Schijlen E."/>
            <person name="Repin R."/>
            <person name="Schilthuizen M."/>
            <person name="Schranz E."/>
            <person name="Heidstra R."/>
            <person name="Miyata K."/>
            <person name="Fedorova E."/>
            <person name="Kohlen W."/>
            <person name="Bisseling T."/>
            <person name="Smit S."/>
            <person name="Geurts R."/>
        </authorList>
    </citation>
    <scope>NUCLEOTIDE SEQUENCE [LARGE SCALE GENOMIC DNA]</scope>
    <source>
        <strain evidence="2">cv. RG33-2</strain>
    </source>
</reference>
<accession>A0A2P5BNI6</accession>
<dbReference type="AlphaFoldDB" id="A0A2P5BNI6"/>
<comment type="caution">
    <text evidence="1">The sequence shown here is derived from an EMBL/GenBank/DDBJ whole genome shotgun (WGS) entry which is preliminary data.</text>
</comment>